<dbReference type="PANTHER" id="PTHR43194">
    <property type="entry name" value="HYDROLASE ALPHA/BETA FOLD FAMILY"/>
    <property type="match status" value="1"/>
</dbReference>
<sequence length="297" mass="31554">MPHDTASGPLLRPLELNGAGGLRLSAEAAGDPVAQPVLLLHGGGQTRHAWSGTAQRLADAGYYAIAYDARGHGDSQWAPDGDYSADALVADLASVCGTLVAPPVLVGASMGGLTAMVALGESSPPIARALVLVDIAARLEAAGVERVLNFMGAHTSGFATLEEAVDAVAAYNPHRPRPRGTEGLRKNLRKREDGRWYWHWDPRFLNHATRSQAGEALVQQERRIQAAQHITAPSLLVRGGSSDVVSAQGARELQQLIPQAELFDVQDAGHMVAGDRNDVFSHAVIEFLTRTVPPVRP</sequence>
<dbReference type="Gene3D" id="3.40.50.1820">
    <property type="entry name" value="alpha/beta hydrolase"/>
    <property type="match status" value="1"/>
</dbReference>
<dbReference type="RefSeq" id="WP_311363522.1">
    <property type="nucleotide sequence ID" value="NZ_JAVRIC010000002.1"/>
</dbReference>
<dbReference type="InterPro" id="IPR000639">
    <property type="entry name" value="Epox_hydrolase-like"/>
</dbReference>
<dbReference type="Proteomes" id="UP001254608">
    <property type="component" value="Unassembled WGS sequence"/>
</dbReference>
<evidence type="ECO:0000313" key="2">
    <source>
        <dbReference type="EMBL" id="MDT0496131.1"/>
    </source>
</evidence>
<comment type="caution">
    <text evidence="2">The sequence shown here is derived from an EMBL/GenBank/DDBJ whole genome shotgun (WGS) entry which is preliminary data.</text>
</comment>
<reference evidence="2 3" key="1">
    <citation type="submission" date="2023-09" db="EMBL/GenBank/DDBJ databases">
        <authorList>
            <person name="Rey-Velasco X."/>
        </authorList>
    </citation>
    <scope>NUCLEOTIDE SEQUENCE [LARGE SCALE GENOMIC DNA]</scope>
    <source>
        <strain evidence="2 3">W345</strain>
    </source>
</reference>
<dbReference type="PANTHER" id="PTHR43194:SF2">
    <property type="entry name" value="PEROXISOMAL MEMBRANE PROTEIN LPX1"/>
    <property type="match status" value="1"/>
</dbReference>
<dbReference type="PRINTS" id="PR00412">
    <property type="entry name" value="EPOXHYDRLASE"/>
</dbReference>
<dbReference type="InterPro" id="IPR029058">
    <property type="entry name" value="AB_hydrolase_fold"/>
</dbReference>
<dbReference type="Pfam" id="PF00561">
    <property type="entry name" value="Abhydrolase_1"/>
    <property type="match status" value="1"/>
</dbReference>
<accession>A0ABU2WE32</accession>
<keyword evidence="2" id="KW-0378">Hydrolase</keyword>
<gene>
    <name evidence="2" type="ORF">RM530_01960</name>
</gene>
<name>A0ABU2WE32_9GAMM</name>
<evidence type="ECO:0000313" key="3">
    <source>
        <dbReference type="Proteomes" id="UP001254608"/>
    </source>
</evidence>
<dbReference type="InterPro" id="IPR000073">
    <property type="entry name" value="AB_hydrolase_1"/>
</dbReference>
<proteinExistence type="predicted"/>
<dbReference type="SUPFAM" id="SSF53474">
    <property type="entry name" value="alpha/beta-Hydrolases"/>
    <property type="match status" value="1"/>
</dbReference>
<dbReference type="GO" id="GO:0016787">
    <property type="term" value="F:hydrolase activity"/>
    <property type="evidence" value="ECO:0007669"/>
    <property type="project" value="UniProtKB-KW"/>
</dbReference>
<organism evidence="2 3">
    <name type="scientific">Banduia mediterranea</name>
    <dbReference type="NCBI Taxonomy" id="3075609"/>
    <lineage>
        <taxon>Bacteria</taxon>
        <taxon>Pseudomonadati</taxon>
        <taxon>Pseudomonadota</taxon>
        <taxon>Gammaproteobacteria</taxon>
        <taxon>Nevskiales</taxon>
        <taxon>Algiphilaceae</taxon>
        <taxon>Banduia</taxon>
    </lineage>
</organism>
<protein>
    <submittedName>
        <fullName evidence="2">Alpha/beta hydrolase</fullName>
    </submittedName>
</protein>
<keyword evidence="3" id="KW-1185">Reference proteome</keyword>
<dbReference type="EMBL" id="JAVRIC010000002">
    <property type="protein sequence ID" value="MDT0496131.1"/>
    <property type="molecule type" value="Genomic_DNA"/>
</dbReference>
<dbReference type="InterPro" id="IPR050228">
    <property type="entry name" value="Carboxylesterase_BioH"/>
</dbReference>
<evidence type="ECO:0000259" key="1">
    <source>
        <dbReference type="Pfam" id="PF00561"/>
    </source>
</evidence>
<feature type="domain" description="AB hydrolase-1" evidence="1">
    <location>
        <begin position="36"/>
        <end position="272"/>
    </location>
</feature>